<evidence type="ECO:0000313" key="3">
    <source>
        <dbReference type="Proteomes" id="UP000186341"/>
    </source>
</evidence>
<evidence type="ECO:0000313" key="2">
    <source>
        <dbReference type="EMBL" id="OLU41548.1"/>
    </source>
</evidence>
<dbReference type="Pfam" id="PF04326">
    <property type="entry name" value="SLFN_AlbA_2"/>
    <property type="match status" value="1"/>
</dbReference>
<dbReference type="Proteomes" id="UP000186341">
    <property type="component" value="Unassembled WGS sequence"/>
</dbReference>
<feature type="domain" description="Schlafen AlbA-2" evidence="1">
    <location>
        <begin position="17"/>
        <end position="154"/>
    </location>
</feature>
<keyword evidence="3" id="KW-1185">Reference proteome</keyword>
<comment type="caution">
    <text evidence="2">The sequence shown here is derived from an EMBL/GenBank/DDBJ whole genome shotgun (WGS) entry which is preliminary data.</text>
</comment>
<dbReference type="InterPro" id="IPR038475">
    <property type="entry name" value="RecG_C_sf"/>
</dbReference>
<dbReference type="Gene3D" id="3.30.950.30">
    <property type="entry name" value="Schlafen, AAA domain"/>
    <property type="match status" value="1"/>
</dbReference>
<gene>
    <name evidence="2" type="ORF">BO222_03245</name>
</gene>
<dbReference type="PANTHER" id="PTHR30595:SF6">
    <property type="entry name" value="SCHLAFEN ALBA-2 DOMAIN-CONTAINING PROTEIN"/>
    <property type="match status" value="1"/>
</dbReference>
<organism evidence="2 3">
    <name type="scientific">Ileibacterium valens</name>
    <dbReference type="NCBI Taxonomy" id="1862668"/>
    <lineage>
        <taxon>Bacteria</taxon>
        <taxon>Bacillati</taxon>
        <taxon>Bacillota</taxon>
        <taxon>Erysipelotrichia</taxon>
        <taxon>Erysipelotrichales</taxon>
        <taxon>Erysipelotrichaceae</taxon>
        <taxon>Ileibacterium</taxon>
    </lineage>
</organism>
<sequence>MNIPMNIEELLKGKIVESSRIELKENFNPDPMVHTICAFANDIDNIGGGYIFVGIKEVNGIPERPITGLPINKLDEIQKEVIRCCHFIEPLYIPEIQTVEIDEKPVLLIRVQGGHSRPYKACINVPKKKKDHLDKNGFENREKKYYIRKGSSTIVASPLDEKELYYISSSIPYDDRPNLLARVEDLSLERMKEHLRQTGSSLLESNSELSLYELAEDLRIIEGPPEELRPLNVGLLMFGKDPQKFFRYARTELVWIPNPDGTGMEEQTFSGPLQVQLKNALDTIKDKFLKEKIIKLPDRPESMRIWNYPFQAVQEILANAIYHKSYQIHEPIVRGFIKVPKTGDLILNTFG</sequence>
<dbReference type="RefSeq" id="WP_075818295.1">
    <property type="nucleotide sequence ID" value="NZ_MPJW01000081.1"/>
</dbReference>
<proteinExistence type="predicted"/>
<dbReference type="Gene3D" id="3.30.565.60">
    <property type="match status" value="1"/>
</dbReference>
<accession>A0A1U7NHR9</accession>
<dbReference type="GeneID" id="82202238"/>
<dbReference type="OrthoDB" id="9807907at2"/>
<evidence type="ECO:0000259" key="1">
    <source>
        <dbReference type="Pfam" id="PF04326"/>
    </source>
</evidence>
<dbReference type="EMBL" id="MPJW01000081">
    <property type="protein sequence ID" value="OLU41548.1"/>
    <property type="molecule type" value="Genomic_DNA"/>
</dbReference>
<dbReference type="PANTHER" id="PTHR30595">
    <property type="entry name" value="GLPR-RELATED TRANSCRIPTIONAL REPRESSOR"/>
    <property type="match status" value="1"/>
</dbReference>
<dbReference type="InterPro" id="IPR007421">
    <property type="entry name" value="Schlafen_AlbA_2_dom"/>
</dbReference>
<reference evidence="2 3" key="1">
    <citation type="submission" date="2016-11" db="EMBL/GenBank/DDBJ databases">
        <title>Description of two novel members of the family Erysipelotrichaceae: Ileibacterium lipovorans gen. nov., sp. nov. and Dubosiella newyorkensis, gen. nov., sp. nov.</title>
        <authorList>
            <person name="Cox L.M."/>
            <person name="Sohn J."/>
            <person name="Tyrrell K.L."/>
            <person name="Citron D.M."/>
            <person name="Lawson P.A."/>
            <person name="Patel N.B."/>
            <person name="Iizumi T."/>
            <person name="Perez-Perez G.I."/>
            <person name="Goldstein E.J."/>
            <person name="Blaser M.J."/>
        </authorList>
    </citation>
    <scope>NUCLEOTIDE SEQUENCE [LARGE SCALE GENOMIC DNA]</scope>
    <source>
        <strain evidence="2 3">NYU-BL-A3</strain>
    </source>
</reference>
<dbReference type="AlphaFoldDB" id="A0A1U7NHR9"/>
<name>A0A1U7NHR9_9FIRM</name>
<protein>
    <recommendedName>
        <fullName evidence="1">Schlafen AlbA-2 domain-containing protein</fullName>
    </recommendedName>
</protein>
<dbReference type="InterPro" id="IPR038461">
    <property type="entry name" value="Schlafen_AlbA_2_dom_sf"/>
</dbReference>